<feature type="region of interest" description="Disordered" evidence="4">
    <location>
        <begin position="1724"/>
        <end position="1765"/>
    </location>
</feature>
<dbReference type="InterPro" id="IPR019775">
    <property type="entry name" value="WD40_repeat_CS"/>
</dbReference>
<protein>
    <submittedName>
        <fullName evidence="6">(diamondback moth) hypothetical protein</fullName>
    </submittedName>
</protein>
<dbReference type="Gene3D" id="2.130.10.10">
    <property type="entry name" value="YVTN repeat-like/Quinoprotein amine dehydrogenase"/>
    <property type="match status" value="3"/>
</dbReference>
<evidence type="ECO:0000259" key="5">
    <source>
        <dbReference type="Pfam" id="PF25469"/>
    </source>
</evidence>
<feature type="compositionally biased region" description="Polar residues" evidence="4">
    <location>
        <begin position="1734"/>
        <end position="1743"/>
    </location>
</feature>
<evidence type="ECO:0000313" key="6">
    <source>
        <dbReference type="EMBL" id="CAG9132771.1"/>
    </source>
</evidence>
<accession>A0A8S4FZ46</accession>
<keyword evidence="2" id="KW-0677">Repeat</keyword>
<feature type="repeat" description="WD" evidence="3">
    <location>
        <begin position="1362"/>
        <end position="1403"/>
    </location>
</feature>
<dbReference type="EMBL" id="CAJHNJ030000053">
    <property type="protein sequence ID" value="CAG9132771.1"/>
    <property type="molecule type" value="Genomic_DNA"/>
</dbReference>
<dbReference type="PANTHER" id="PTHR19871">
    <property type="entry name" value="BETA TRANSDUCIN-RELATED PROTEIN"/>
    <property type="match status" value="1"/>
</dbReference>
<feature type="compositionally biased region" description="Basic and acidic residues" evidence="4">
    <location>
        <begin position="1745"/>
        <end position="1765"/>
    </location>
</feature>
<feature type="repeat" description="WD" evidence="3">
    <location>
        <begin position="1006"/>
        <end position="1041"/>
    </location>
</feature>
<keyword evidence="7" id="KW-1185">Reference proteome</keyword>
<dbReference type="InterPro" id="IPR057588">
    <property type="entry name" value="NWD1/2-like_WH"/>
</dbReference>
<dbReference type="CDD" id="cd00200">
    <property type="entry name" value="WD40"/>
    <property type="match status" value="2"/>
</dbReference>
<evidence type="ECO:0000256" key="2">
    <source>
        <dbReference type="ARBA" id="ARBA00022737"/>
    </source>
</evidence>
<dbReference type="InterPro" id="IPR001680">
    <property type="entry name" value="WD40_rpt"/>
</dbReference>
<keyword evidence="1 3" id="KW-0853">WD repeat</keyword>
<evidence type="ECO:0000313" key="7">
    <source>
        <dbReference type="Proteomes" id="UP000653454"/>
    </source>
</evidence>
<dbReference type="InterPro" id="IPR027417">
    <property type="entry name" value="P-loop_NTPase"/>
</dbReference>
<dbReference type="PRINTS" id="PR00320">
    <property type="entry name" value="GPROTEINBRPT"/>
</dbReference>
<feature type="repeat" description="WD" evidence="3">
    <location>
        <begin position="1320"/>
        <end position="1361"/>
    </location>
</feature>
<proteinExistence type="predicted"/>
<organism evidence="6 7">
    <name type="scientific">Plutella xylostella</name>
    <name type="common">Diamondback moth</name>
    <name type="synonym">Plutella maculipennis</name>
    <dbReference type="NCBI Taxonomy" id="51655"/>
    <lineage>
        <taxon>Eukaryota</taxon>
        <taxon>Metazoa</taxon>
        <taxon>Ecdysozoa</taxon>
        <taxon>Arthropoda</taxon>
        <taxon>Hexapoda</taxon>
        <taxon>Insecta</taxon>
        <taxon>Pterygota</taxon>
        <taxon>Neoptera</taxon>
        <taxon>Endopterygota</taxon>
        <taxon>Lepidoptera</taxon>
        <taxon>Glossata</taxon>
        <taxon>Ditrysia</taxon>
        <taxon>Yponomeutoidea</taxon>
        <taxon>Plutellidae</taxon>
        <taxon>Plutella</taxon>
    </lineage>
</organism>
<feature type="repeat" description="WD" evidence="3">
    <location>
        <begin position="1487"/>
        <end position="1529"/>
    </location>
</feature>
<reference evidence="6" key="1">
    <citation type="submission" date="2020-11" db="EMBL/GenBank/DDBJ databases">
        <authorList>
            <person name="Whiteford S."/>
        </authorList>
    </citation>
    <scope>NUCLEOTIDE SEQUENCE</scope>
</reference>
<dbReference type="SUPFAM" id="SSF50978">
    <property type="entry name" value="WD40 repeat-like"/>
    <property type="match status" value="2"/>
</dbReference>
<dbReference type="InterPro" id="IPR036322">
    <property type="entry name" value="WD40_repeat_dom_sf"/>
</dbReference>
<feature type="repeat" description="WD" evidence="3">
    <location>
        <begin position="1090"/>
        <end position="1131"/>
    </location>
</feature>
<sequence length="1765" mass="194131">MSAPEPAVLEALRGGGGGAAAWPGPRTAKIYVASVYNDFREERRQILELVGPELQATYDDRYIEIEFVDMHYGTDGGDETNPALLRHHLEELRCCHRTSKAGYFLCLIGGDPSSYHPVLPFTIPADVFEQLVPGDSPHAALVKEHYRLNGDGSYHLEGDEKWFSDLQDRTEQRRRLSEVQDAFTAAALDAMARGVDVAGLLKSPVEIQCELALDLLSTGAHPKGVVAVLREPPELEADDPPAAAPARARVRQLQTRMLDVLPETHVIRLDTNVQRKADDSLTLGGHPKGVVAVLREPPQLEADDPPAAAPARARVRQLQTRMVEVLPETHVIRLEPSSAESSRTDPPSECEERLAPLREQVAAAVAALVDESLSTEPDQGKGRKKTVQEVFLEHITHLRICIEHNNLYKVTVKQVEDAANSILSNMKQIYDSKTRHNPVLIYGPDASGKSTLLTHLYFNCETIFPKPVLRIIRFSAATPRSAYNLELLRVMCQQISIILNIPEGYLPKDASFDPLYINNWFQSLLRRCEDMDNEVLLIFIDNVHRVNPLECDIVTGLSWLPMSLPRNVFLVCTSAVPLDQLQLTPAQKEKFKVQHCYYLLDAIAETPENHSYGDYIDGAFDNLELVFGAKAFSKLAGYITCSEFGLTELELLELLMPTSNSDAVISLRDANFNFSTLCAAKFMMSTLLQENVVSGRCTWRWRAAAASARARRRYVRVQSALRDAHSDLAALHFAHFLADADDTDTSEAQEPASRRYVRVQNALRDAHSDLAALHFAHFLADADDTDTSEAQEPGTYILLGCVDEDDALLDSTPFHSGSRTAAAFTQRHVEESWLHLLLAGDFTKLKDATVCNFDFLLAAVQTVTVSYLRCILEHVRCYILDRDVELVYGAVRKASDILTRDPMQLGAQIIAWLRPAVARRGVLATLVTSAMAWCDGYDKPLLVPLNGWLQPPIASTVRVVSVGGSANGASARLLQLAPSGQHLVLAPSAGDPQLWHIMSNSKVHTFKGHSGRILCMSVVRESQYLLTGSEDTSVIVWDLHTLAVKTKILEHIAPVLCVAATVSRSLVISGGEDSAVIVTSLVDGALVTKLDHHRGSITGIKVIQDGDILVTCSQDGTVCTWNMDNFTLLSTVAVGAAIHSMEVTDDNVFLLTLQGDNELHLRTFITGTHLHQLKRHKAKVKCYCVAHDSSRLAVGCADQRVYVYSLLSAQLLKTLAATHELAALAAGGRDHFLFAAGGSRVTIYSFHTEDNLTNFRPTKQLKRRQTKSTTNVTMLQAEQSELIPISCLEVSRDGQLAASGCARGLVRVWQLSTHRLQTTLSGHMGHVTCVTFSPNNLLVLSGSEDRTVLVWQLADNVRTLTYKGHTAAIQCLVMMPDGRRALSGDRSRGVHVWLADSGIVLHSNIAPSASGAVTLNMKFAVLSDGDNSVRIWALAGGGDSEERKAISHAERITCFALTADSQHIVTGSMDMSLKVWQLDGGKLSQVLVGHSDIVTCVAVAITNKTQIVSGSWDCNLIVWDINTGSDLHLLSGHLGKVTCVKVTGDGSIAVSGAEDKTLIIWETKRGLALTSLSLHVPLLGLQITSDCARIVVHLMDRGCLPIICLHNTPATYVKIPTYAAPTKEIDELRPLAPKRPMRRLLKKEVSLDTYTWQKKYGHLTSAAMMAQVDERLKRRFSVSASMEEISKIQEAKNKDLGSQVSLGPEQAAIAQSQHFDQLEALWNKISPPRRRSNKSLSKQSSLAESRFDSSDEEHTPVEEQEHMVE</sequence>
<name>A0A8S4FZ46_PLUXY</name>
<dbReference type="SMART" id="SM00320">
    <property type="entry name" value="WD40"/>
    <property type="match status" value="11"/>
</dbReference>
<dbReference type="Pfam" id="PF25469">
    <property type="entry name" value="WHD_NWD1"/>
    <property type="match status" value="1"/>
</dbReference>
<dbReference type="Pfam" id="PF00400">
    <property type="entry name" value="WD40"/>
    <property type="match status" value="9"/>
</dbReference>
<gene>
    <name evidence="6" type="ORF">PLXY2_LOCUS11059</name>
</gene>
<dbReference type="Gene3D" id="3.40.50.300">
    <property type="entry name" value="P-loop containing nucleotide triphosphate hydrolases"/>
    <property type="match status" value="1"/>
</dbReference>
<evidence type="ECO:0000256" key="3">
    <source>
        <dbReference type="PROSITE-ProRule" id="PRU00221"/>
    </source>
</evidence>
<comment type="caution">
    <text evidence="6">The sequence shown here is derived from an EMBL/GenBank/DDBJ whole genome shotgun (WGS) entry which is preliminary data.</text>
</comment>
<dbReference type="InterPro" id="IPR020472">
    <property type="entry name" value="WD40_PAC1"/>
</dbReference>
<dbReference type="SUPFAM" id="SSF52540">
    <property type="entry name" value="P-loop containing nucleoside triphosphate hydrolases"/>
    <property type="match status" value="1"/>
</dbReference>
<dbReference type="PROSITE" id="PS50082">
    <property type="entry name" value="WD_REPEATS_2"/>
    <property type="match status" value="7"/>
</dbReference>
<dbReference type="PROSITE" id="PS00678">
    <property type="entry name" value="WD_REPEATS_1"/>
    <property type="match status" value="4"/>
</dbReference>
<dbReference type="InterPro" id="IPR052752">
    <property type="entry name" value="NACHT-WD_repeat"/>
</dbReference>
<dbReference type="PANTHER" id="PTHR19871:SF28">
    <property type="entry name" value="AAA+ ATPASE DOMAIN-CONTAINING PROTEIN"/>
    <property type="match status" value="1"/>
</dbReference>
<feature type="repeat" description="WD" evidence="3">
    <location>
        <begin position="1530"/>
        <end position="1571"/>
    </location>
</feature>
<evidence type="ECO:0000256" key="1">
    <source>
        <dbReference type="ARBA" id="ARBA00022574"/>
    </source>
</evidence>
<feature type="repeat" description="WD" evidence="3">
    <location>
        <begin position="1445"/>
        <end position="1486"/>
    </location>
</feature>
<feature type="domain" description="NWD1/2-like winged helix-turn-helix" evidence="5">
    <location>
        <begin position="609"/>
        <end position="720"/>
    </location>
</feature>
<dbReference type="Proteomes" id="UP000653454">
    <property type="component" value="Unassembled WGS sequence"/>
</dbReference>
<evidence type="ECO:0000256" key="4">
    <source>
        <dbReference type="SAM" id="MobiDB-lite"/>
    </source>
</evidence>
<dbReference type="InterPro" id="IPR015943">
    <property type="entry name" value="WD40/YVTN_repeat-like_dom_sf"/>
</dbReference>
<dbReference type="PROSITE" id="PS50294">
    <property type="entry name" value="WD_REPEATS_REGION"/>
    <property type="match status" value="6"/>
</dbReference>